<keyword evidence="3" id="KW-0547">Nucleotide-binding</keyword>
<evidence type="ECO:0000256" key="7">
    <source>
        <dbReference type="ARBA" id="ARBA00022840"/>
    </source>
</evidence>
<dbReference type="Gene3D" id="1.10.275.40">
    <property type="match status" value="1"/>
</dbReference>
<sequence>MKPALELFEPPLIALSLGEFAVPVPKNGHLENLAGFGAAAEGLEIHQRVQRRRAKADPGYQCEVPVSREFASQGYRFLIKGRQDGVFPGNPPRIEEIKTSFNIHELSRRLAGDPEHPYCLQLKSYGYFHFLEKGEIPELSFHLVSTRNGKSLDLRVELDPAEYELWLARRLEALVLEAAQVQRRVGRRRKLAGTLCFPFADPRPGQRELIACVERGLVQKKPQLVQAPTGLGKTVGVLYPVLKEALGRGQQVIYVTPKNSQHGVAEDAVERFRGAGAALKSLTITAKHKICLKDEPLCHPELCEFAREYYDKLARSGVVEVLARKKKLKARHFRSLGEEHEVCPFELQLAVLPEADLVICDYNYVFAPRSALGRVTALTVGQRGKPSLVVDEAHNLPSRAMDYYSPQLSAQLLESWRPGLAGVARPFGGKAVELLEGCLETIARSREGEGSRPRAIQPPVRAFSDQEARIAQVLSRYRESSLEIAGGDPLLALARYWSEFTGTLELVRDAAGREFCTTFHPAEGGVLKIICCDAGPQLAGCYAGFEQVVGFSATLKPFDYYARLSGLDPAQVLTEEFQSPFPPERRKLMIIPQISTRYSERERNYGKIADALERMVALKRGNYFAFFPSFGFLERVAQLFRAPQGVAVRCQERKMGAARVEALLEELRDPHAATVVFAVQGGSFSEGVDYRGEMAIGAFVVGPPLPTYDLERELMREYYQRRFGQGFEYAYAIPAMAKAVQAAGRVIRSETDRGIIVLMDGRFLEPGFSSALPLDWYEDQANELVSTAILKDLSDFWDRCTQGDAAPAASGLPAPSAPPR</sequence>
<dbReference type="InterPro" id="IPR027417">
    <property type="entry name" value="P-loop_NTPase"/>
</dbReference>
<dbReference type="RefSeq" id="WP_246399193.1">
    <property type="nucleotide sequence ID" value="NZ_BLXX01000002.1"/>
</dbReference>
<keyword evidence="4" id="KW-0227">DNA damage</keyword>
<feature type="domain" description="Helicase ATP-binding" evidence="14">
    <location>
        <begin position="192"/>
        <end position="455"/>
    </location>
</feature>
<dbReference type="PROSITE" id="PS51193">
    <property type="entry name" value="HELICASE_ATP_BIND_2"/>
    <property type="match status" value="1"/>
</dbReference>
<evidence type="ECO:0000256" key="6">
    <source>
        <dbReference type="ARBA" id="ARBA00022806"/>
    </source>
</evidence>
<gene>
    <name evidence="15" type="ORF">GMST_11460</name>
</gene>
<dbReference type="PANTHER" id="PTHR11472:SF34">
    <property type="entry name" value="REGULATOR OF TELOMERE ELONGATION HELICASE 1"/>
    <property type="match status" value="1"/>
</dbReference>
<keyword evidence="16" id="KW-1185">Reference proteome</keyword>
<proteinExistence type="inferred from homology"/>
<dbReference type="GO" id="GO:0046872">
    <property type="term" value="F:metal ion binding"/>
    <property type="evidence" value="ECO:0007669"/>
    <property type="project" value="UniProtKB-KW"/>
</dbReference>
<keyword evidence="2" id="KW-0479">Metal-binding</keyword>
<keyword evidence="8" id="KW-0408">Iron</keyword>
<evidence type="ECO:0000256" key="11">
    <source>
        <dbReference type="ARBA" id="ARBA00023204"/>
    </source>
</evidence>
<protein>
    <submittedName>
        <fullName evidence="15">ATP-dependent helicase</fullName>
    </submittedName>
</protein>
<dbReference type="AlphaFoldDB" id="A0A6V8MFP3"/>
<evidence type="ECO:0000256" key="12">
    <source>
        <dbReference type="ARBA" id="ARBA00023235"/>
    </source>
</evidence>
<dbReference type="Pfam" id="PF13307">
    <property type="entry name" value="Helicase_C_2"/>
    <property type="match status" value="1"/>
</dbReference>
<dbReference type="InterPro" id="IPR010614">
    <property type="entry name" value="RAD3-like_helicase_DEAD"/>
</dbReference>
<evidence type="ECO:0000256" key="5">
    <source>
        <dbReference type="ARBA" id="ARBA00022801"/>
    </source>
</evidence>
<comment type="similarity">
    <text evidence="13">Belongs to the helicase family. DinG subfamily.</text>
</comment>
<evidence type="ECO:0000256" key="13">
    <source>
        <dbReference type="ARBA" id="ARBA00038058"/>
    </source>
</evidence>
<dbReference type="GO" id="GO:0051539">
    <property type="term" value="F:4 iron, 4 sulfur cluster binding"/>
    <property type="evidence" value="ECO:0007669"/>
    <property type="project" value="UniProtKB-KW"/>
</dbReference>
<reference evidence="16" key="1">
    <citation type="submission" date="2020-06" db="EMBL/GenBank/DDBJ databases">
        <title>Draft genomic sequence of Geomonas sp. Red330.</title>
        <authorList>
            <person name="Itoh H."/>
            <person name="Zhenxing X."/>
            <person name="Ushijima N."/>
            <person name="Masuda Y."/>
            <person name="Shiratori Y."/>
            <person name="Senoo K."/>
        </authorList>
    </citation>
    <scope>NUCLEOTIDE SEQUENCE [LARGE SCALE GENOMIC DNA]</scope>
    <source>
        <strain evidence="16">Red330</strain>
    </source>
</reference>
<dbReference type="InterPro" id="IPR011545">
    <property type="entry name" value="DEAD/DEAH_box_helicase_dom"/>
</dbReference>
<organism evidence="15 16">
    <name type="scientific">Geomonas silvestris</name>
    <dbReference type="NCBI Taxonomy" id="2740184"/>
    <lineage>
        <taxon>Bacteria</taxon>
        <taxon>Pseudomonadati</taxon>
        <taxon>Thermodesulfobacteriota</taxon>
        <taxon>Desulfuromonadia</taxon>
        <taxon>Geobacterales</taxon>
        <taxon>Geobacteraceae</taxon>
        <taxon>Geomonas</taxon>
    </lineage>
</organism>
<dbReference type="EMBL" id="BLXX01000002">
    <property type="protein sequence ID" value="GFO58821.1"/>
    <property type="molecule type" value="Genomic_DNA"/>
</dbReference>
<evidence type="ECO:0000256" key="1">
    <source>
        <dbReference type="ARBA" id="ARBA00022485"/>
    </source>
</evidence>
<dbReference type="Pfam" id="PF06733">
    <property type="entry name" value="DEAD_2"/>
    <property type="match status" value="1"/>
</dbReference>
<dbReference type="SMART" id="SM00491">
    <property type="entry name" value="HELICc2"/>
    <property type="match status" value="1"/>
</dbReference>
<keyword evidence="12" id="KW-0413">Isomerase</keyword>
<dbReference type="InterPro" id="IPR011604">
    <property type="entry name" value="PDDEXK-like_dom_sf"/>
</dbReference>
<keyword evidence="1" id="KW-0004">4Fe-4S</keyword>
<keyword evidence="11" id="KW-0234">DNA repair</keyword>
<dbReference type="GO" id="GO:0016818">
    <property type="term" value="F:hydrolase activity, acting on acid anhydrides, in phosphorus-containing anhydrides"/>
    <property type="evidence" value="ECO:0007669"/>
    <property type="project" value="InterPro"/>
</dbReference>
<dbReference type="Gene3D" id="1.10.30.20">
    <property type="entry name" value="Bacterial XPD DNA helicase, FeS cluster domain"/>
    <property type="match status" value="1"/>
</dbReference>
<evidence type="ECO:0000256" key="2">
    <source>
        <dbReference type="ARBA" id="ARBA00022723"/>
    </source>
</evidence>
<evidence type="ECO:0000256" key="8">
    <source>
        <dbReference type="ARBA" id="ARBA00023004"/>
    </source>
</evidence>
<accession>A0A6V8MFP3</accession>
<dbReference type="GO" id="GO:0005524">
    <property type="term" value="F:ATP binding"/>
    <property type="evidence" value="ECO:0007669"/>
    <property type="project" value="UniProtKB-KW"/>
</dbReference>
<dbReference type="InterPro" id="IPR006555">
    <property type="entry name" value="ATP-dep_Helicase_C"/>
</dbReference>
<dbReference type="SMART" id="SM00488">
    <property type="entry name" value="DEXDc2"/>
    <property type="match status" value="1"/>
</dbReference>
<dbReference type="InterPro" id="IPR014013">
    <property type="entry name" value="Helic_SF1/SF2_ATP-bd_DinG/Rad3"/>
</dbReference>
<dbReference type="InterPro" id="IPR042493">
    <property type="entry name" value="XPD_DNA_FeS"/>
</dbReference>
<keyword evidence="10" id="KW-0238">DNA-binding</keyword>
<dbReference type="GO" id="GO:0003677">
    <property type="term" value="F:DNA binding"/>
    <property type="evidence" value="ECO:0007669"/>
    <property type="project" value="UniProtKB-KW"/>
</dbReference>
<dbReference type="GO" id="GO:0006281">
    <property type="term" value="P:DNA repair"/>
    <property type="evidence" value="ECO:0007669"/>
    <property type="project" value="UniProtKB-KW"/>
</dbReference>
<dbReference type="InterPro" id="IPR006554">
    <property type="entry name" value="Helicase-like_DEXD_c2"/>
</dbReference>
<evidence type="ECO:0000259" key="14">
    <source>
        <dbReference type="PROSITE" id="PS51193"/>
    </source>
</evidence>
<keyword evidence="6 15" id="KW-0347">Helicase</keyword>
<dbReference type="PANTHER" id="PTHR11472">
    <property type="entry name" value="DNA REPAIR DEAD HELICASE RAD3/XP-D SUBFAMILY MEMBER"/>
    <property type="match status" value="1"/>
</dbReference>
<dbReference type="Gene3D" id="3.40.50.300">
    <property type="entry name" value="P-loop containing nucleotide triphosphate hydrolases"/>
    <property type="match status" value="2"/>
</dbReference>
<dbReference type="Gene3D" id="3.90.320.10">
    <property type="match status" value="1"/>
</dbReference>
<keyword evidence="7" id="KW-0067">ATP-binding</keyword>
<name>A0A6V8MFP3_9BACT</name>
<evidence type="ECO:0000313" key="15">
    <source>
        <dbReference type="EMBL" id="GFO58821.1"/>
    </source>
</evidence>
<dbReference type="InterPro" id="IPR045028">
    <property type="entry name" value="DinG/Rad3-like"/>
</dbReference>
<keyword evidence="5" id="KW-0378">Hydrolase</keyword>
<evidence type="ECO:0000256" key="3">
    <source>
        <dbReference type="ARBA" id="ARBA00022741"/>
    </source>
</evidence>
<comment type="caution">
    <text evidence="15">The sequence shown here is derived from an EMBL/GenBank/DDBJ whole genome shotgun (WGS) entry which is preliminary data.</text>
</comment>
<dbReference type="SUPFAM" id="SSF52540">
    <property type="entry name" value="P-loop containing nucleoside triphosphate hydrolases"/>
    <property type="match status" value="1"/>
</dbReference>
<dbReference type="GO" id="GO:0003678">
    <property type="term" value="F:DNA helicase activity"/>
    <property type="evidence" value="ECO:0007669"/>
    <property type="project" value="InterPro"/>
</dbReference>
<dbReference type="Proteomes" id="UP000556026">
    <property type="component" value="Unassembled WGS sequence"/>
</dbReference>
<evidence type="ECO:0000256" key="9">
    <source>
        <dbReference type="ARBA" id="ARBA00023014"/>
    </source>
</evidence>
<keyword evidence="9" id="KW-0411">Iron-sulfur</keyword>
<dbReference type="Pfam" id="PF00270">
    <property type="entry name" value="DEAD"/>
    <property type="match status" value="1"/>
</dbReference>
<evidence type="ECO:0000256" key="4">
    <source>
        <dbReference type="ARBA" id="ARBA00022763"/>
    </source>
</evidence>
<evidence type="ECO:0000313" key="16">
    <source>
        <dbReference type="Proteomes" id="UP000556026"/>
    </source>
</evidence>
<evidence type="ECO:0000256" key="10">
    <source>
        <dbReference type="ARBA" id="ARBA00023125"/>
    </source>
</evidence>